<reference evidence="4" key="1">
    <citation type="submission" date="2022-05" db="EMBL/GenBank/DDBJ databases">
        <title>Schlegelella sp. nov., isolated from mangrove soil.</title>
        <authorList>
            <person name="Liu Y."/>
            <person name="Ge X."/>
            <person name="Liu W."/>
        </authorList>
    </citation>
    <scope>NUCLEOTIDE SEQUENCE</scope>
    <source>
        <strain evidence="4">S2-27</strain>
    </source>
</reference>
<organism evidence="4 5">
    <name type="scientific">Caldimonas mangrovi</name>
    <dbReference type="NCBI Taxonomy" id="2944811"/>
    <lineage>
        <taxon>Bacteria</taxon>
        <taxon>Pseudomonadati</taxon>
        <taxon>Pseudomonadota</taxon>
        <taxon>Betaproteobacteria</taxon>
        <taxon>Burkholderiales</taxon>
        <taxon>Sphaerotilaceae</taxon>
        <taxon>Caldimonas</taxon>
    </lineage>
</organism>
<dbReference type="PROSITE" id="PS51257">
    <property type="entry name" value="PROKAR_LIPOPROTEIN"/>
    <property type="match status" value="1"/>
</dbReference>
<dbReference type="SUPFAM" id="SSF55797">
    <property type="entry name" value="PR-1-like"/>
    <property type="match status" value="1"/>
</dbReference>
<evidence type="ECO:0000259" key="3">
    <source>
        <dbReference type="Pfam" id="PF00188"/>
    </source>
</evidence>
<dbReference type="Pfam" id="PF00188">
    <property type="entry name" value="CAP"/>
    <property type="match status" value="1"/>
</dbReference>
<evidence type="ECO:0000256" key="1">
    <source>
        <dbReference type="SAM" id="MobiDB-lite"/>
    </source>
</evidence>
<dbReference type="PANTHER" id="PTHR31157:SF1">
    <property type="entry name" value="SCP DOMAIN-CONTAINING PROTEIN"/>
    <property type="match status" value="1"/>
</dbReference>
<keyword evidence="5" id="KW-1185">Reference proteome</keyword>
<dbReference type="Gene3D" id="3.40.33.10">
    <property type="entry name" value="CAP"/>
    <property type="match status" value="1"/>
</dbReference>
<dbReference type="PANTHER" id="PTHR31157">
    <property type="entry name" value="SCP DOMAIN-CONTAINING PROTEIN"/>
    <property type="match status" value="1"/>
</dbReference>
<comment type="caution">
    <text evidence="4">The sequence shown here is derived from an EMBL/GenBank/DDBJ whole genome shotgun (WGS) entry which is preliminary data.</text>
</comment>
<feature type="chain" id="PRO_5046662792" evidence="2">
    <location>
        <begin position="24"/>
        <end position="194"/>
    </location>
</feature>
<dbReference type="Proteomes" id="UP001165541">
    <property type="component" value="Unassembled WGS sequence"/>
</dbReference>
<protein>
    <submittedName>
        <fullName evidence="4">CAP domain-containing protein</fullName>
    </submittedName>
</protein>
<gene>
    <name evidence="4" type="ORF">M8A51_05835</name>
</gene>
<feature type="domain" description="SCP" evidence="3">
    <location>
        <begin position="62"/>
        <end position="189"/>
    </location>
</feature>
<feature type="region of interest" description="Disordered" evidence="1">
    <location>
        <begin position="23"/>
        <end position="50"/>
    </location>
</feature>
<keyword evidence="2" id="KW-0732">Signal</keyword>
<dbReference type="RefSeq" id="WP_251777238.1">
    <property type="nucleotide sequence ID" value="NZ_JAMKFE010000003.1"/>
</dbReference>
<evidence type="ECO:0000313" key="4">
    <source>
        <dbReference type="EMBL" id="MCM5679050.1"/>
    </source>
</evidence>
<dbReference type="InterPro" id="IPR014044">
    <property type="entry name" value="CAP_dom"/>
</dbReference>
<dbReference type="EMBL" id="JAMKFE010000003">
    <property type="protein sequence ID" value="MCM5679050.1"/>
    <property type="molecule type" value="Genomic_DNA"/>
</dbReference>
<name>A0ABT0YK21_9BURK</name>
<dbReference type="InterPro" id="IPR035940">
    <property type="entry name" value="CAP_sf"/>
</dbReference>
<sequence length="194" mass="19976">MKPDTARRWVTAMALTAAMAACGGGSGNDETSDDTASPNDDGSPSAGADIACGLPDFQAEALRLINQRRAAGASCGTRGSFAPTTALTWDPKLAQAAYGHALDMANHDYFSHTGRNGSTLGQRVSAAGYTWSAVAENIAAGTRSVSATVDGWMGSDGHCANLMSPGYRHAGLACALNTGSTYGRYWVLNLAAPR</sequence>
<evidence type="ECO:0000256" key="2">
    <source>
        <dbReference type="SAM" id="SignalP"/>
    </source>
</evidence>
<proteinExistence type="predicted"/>
<evidence type="ECO:0000313" key="5">
    <source>
        <dbReference type="Proteomes" id="UP001165541"/>
    </source>
</evidence>
<feature type="signal peptide" evidence="2">
    <location>
        <begin position="1"/>
        <end position="23"/>
    </location>
</feature>
<dbReference type="CDD" id="cd05379">
    <property type="entry name" value="CAP_bacterial"/>
    <property type="match status" value="1"/>
</dbReference>
<accession>A0ABT0YK21</accession>